<evidence type="ECO:0000313" key="2">
    <source>
        <dbReference type="Proteomes" id="UP001482620"/>
    </source>
</evidence>
<evidence type="ECO:0000313" key="1">
    <source>
        <dbReference type="EMBL" id="MEQ2238027.1"/>
    </source>
</evidence>
<dbReference type="Proteomes" id="UP001482620">
    <property type="component" value="Unassembled WGS sequence"/>
</dbReference>
<reference evidence="1 2" key="1">
    <citation type="submission" date="2021-06" db="EMBL/GenBank/DDBJ databases">
        <authorList>
            <person name="Palmer J.M."/>
        </authorList>
    </citation>
    <scope>NUCLEOTIDE SEQUENCE [LARGE SCALE GENOMIC DNA]</scope>
    <source>
        <strain evidence="2">if_2019</strain>
        <tissue evidence="1">Muscle</tissue>
    </source>
</reference>
<name>A0ABV0U2V3_9TELE</name>
<organism evidence="1 2">
    <name type="scientific">Ilyodon furcidens</name>
    <name type="common">goldbreast splitfin</name>
    <dbReference type="NCBI Taxonomy" id="33524"/>
    <lineage>
        <taxon>Eukaryota</taxon>
        <taxon>Metazoa</taxon>
        <taxon>Chordata</taxon>
        <taxon>Craniata</taxon>
        <taxon>Vertebrata</taxon>
        <taxon>Euteleostomi</taxon>
        <taxon>Actinopterygii</taxon>
        <taxon>Neopterygii</taxon>
        <taxon>Teleostei</taxon>
        <taxon>Neoteleostei</taxon>
        <taxon>Acanthomorphata</taxon>
        <taxon>Ovalentaria</taxon>
        <taxon>Atherinomorphae</taxon>
        <taxon>Cyprinodontiformes</taxon>
        <taxon>Goodeidae</taxon>
        <taxon>Ilyodon</taxon>
    </lineage>
</organism>
<comment type="caution">
    <text evidence="1">The sequence shown here is derived from an EMBL/GenBank/DDBJ whole genome shotgun (WGS) entry which is preliminary data.</text>
</comment>
<keyword evidence="2" id="KW-1185">Reference proteome</keyword>
<gene>
    <name evidence="1" type="ORF">ILYODFUR_029162</name>
</gene>
<protein>
    <submittedName>
        <fullName evidence="1">Uncharacterized protein</fullName>
    </submittedName>
</protein>
<accession>A0ABV0U2V3</accession>
<proteinExistence type="predicted"/>
<sequence>MFLAEEGLWQARQQPKLQPAGLTIKFNLTEYSTPERKFHYSRSLSDDAVTTFKESVPLLISSLSQKNTMEGNNFVSSSSQIVSLVHSVSSSLRDTLDNAAPLKKKVIIHRRLPGLIQSCVL</sequence>
<dbReference type="EMBL" id="JAHRIQ010050450">
    <property type="protein sequence ID" value="MEQ2238027.1"/>
    <property type="molecule type" value="Genomic_DNA"/>
</dbReference>